<accession>A0AAD6TZ63</accession>
<keyword evidence="3" id="KW-1185">Reference proteome</keyword>
<name>A0AAD6TZ63_9AGAR</name>
<dbReference type="Proteomes" id="UP001222325">
    <property type="component" value="Unassembled WGS sequence"/>
</dbReference>
<protein>
    <submittedName>
        <fullName evidence="2">Uncharacterized protein</fullName>
    </submittedName>
</protein>
<evidence type="ECO:0000313" key="3">
    <source>
        <dbReference type="Proteomes" id="UP001222325"/>
    </source>
</evidence>
<sequence length="217" mass="24129">MRSDVPLGQYRAGMTDRRPPSPPPFPFRDAPDAPCHLIPLCATCGILFGTRLTRPRLISRRDDVSTSPERPLHFLFRMHLMRQRAHVALSHRGRAFPDAPDAHSQLISRRDDVWVSAERSPFPFLDAPDAPSRPTSPGSDSAQPLPDAPDAPLGYFRAETTYRCLPTNRAFGTRLIPPSDELFPLRDAPDALSRLIEPRRLCGIPGAGANRSSFLCM</sequence>
<feature type="region of interest" description="Disordered" evidence="1">
    <location>
        <begin position="124"/>
        <end position="150"/>
    </location>
</feature>
<feature type="compositionally biased region" description="Polar residues" evidence="1">
    <location>
        <begin position="133"/>
        <end position="142"/>
    </location>
</feature>
<evidence type="ECO:0000256" key="1">
    <source>
        <dbReference type="SAM" id="MobiDB-lite"/>
    </source>
</evidence>
<feature type="region of interest" description="Disordered" evidence="1">
    <location>
        <begin position="1"/>
        <end position="26"/>
    </location>
</feature>
<reference evidence="2" key="1">
    <citation type="submission" date="2023-03" db="EMBL/GenBank/DDBJ databases">
        <title>Massive genome expansion in bonnet fungi (Mycena s.s.) driven by repeated elements and novel gene families across ecological guilds.</title>
        <authorList>
            <consortium name="Lawrence Berkeley National Laboratory"/>
            <person name="Harder C.B."/>
            <person name="Miyauchi S."/>
            <person name="Viragh M."/>
            <person name="Kuo A."/>
            <person name="Thoen E."/>
            <person name="Andreopoulos B."/>
            <person name="Lu D."/>
            <person name="Skrede I."/>
            <person name="Drula E."/>
            <person name="Henrissat B."/>
            <person name="Morin E."/>
            <person name="Kohler A."/>
            <person name="Barry K."/>
            <person name="LaButti K."/>
            <person name="Morin E."/>
            <person name="Salamov A."/>
            <person name="Lipzen A."/>
            <person name="Mereny Z."/>
            <person name="Hegedus B."/>
            <person name="Baldrian P."/>
            <person name="Stursova M."/>
            <person name="Weitz H."/>
            <person name="Taylor A."/>
            <person name="Grigoriev I.V."/>
            <person name="Nagy L.G."/>
            <person name="Martin F."/>
            <person name="Kauserud H."/>
        </authorList>
    </citation>
    <scope>NUCLEOTIDE SEQUENCE</scope>
    <source>
        <strain evidence="2">CBHHK173m</strain>
    </source>
</reference>
<dbReference type="AlphaFoldDB" id="A0AAD6TZ63"/>
<dbReference type="EMBL" id="JARJCN010000061">
    <property type="protein sequence ID" value="KAJ7079251.1"/>
    <property type="molecule type" value="Genomic_DNA"/>
</dbReference>
<organism evidence="2 3">
    <name type="scientific">Mycena belliarum</name>
    <dbReference type="NCBI Taxonomy" id="1033014"/>
    <lineage>
        <taxon>Eukaryota</taxon>
        <taxon>Fungi</taxon>
        <taxon>Dikarya</taxon>
        <taxon>Basidiomycota</taxon>
        <taxon>Agaricomycotina</taxon>
        <taxon>Agaricomycetes</taxon>
        <taxon>Agaricomycetidae</taxon>
        <taxon>Agaricales</taxon>
        <taxon>Marasmiineae</taxon>
        <taxon>Mycenaceae</taxon>
        <taxon>Mycena</taxon>
    </lineage>
</organism>
<gene>
    <name evidence="2" type="ORF">B0H15DRAFT_954111</name>
</gene>
<proteinExistence type="predicted"/>
<comment type="caution">
    <text evidence="2">The sequence shown here is derived from an EMBL/GenBank/DDBJ whole genome shotgun (WGS) entry which is preliminary data.</text>
</comment>
<evidence type="ECO:0000313" key="2">
    <source>
        <dbReference type="EMBL" id="KAJ7079251.1"/>
    </source>
</evidence>